<dbReference type="Gene3D" id="1.25.40.20">
    <property type="entry name" value="Ankyrin repeat-containing domain"/>
    <property type="match status" value="1"/>
</dbReference>
<sequence>MSLMVTDDSKIFDQRRENDIEDLALVTPSTEFDIGRIPVMKFLVSRGVDLNQMGESRYMGPGYPIVHAVMARAVERVRWLLDRGANPELRDSYGNAVSYVEVMGSEEMRNVVAEGVRAGK</sequence>
<dbReference type="InterPro" id="IPR036770">
    <property type="entry name" value="Ankyrin_rpt-contain_sf"/>
</dbReference>
<reference evidence="1 2" key="1">
    <citation type="submission" date="2017-12" db="EMBL/GenBank/DDBJ databases">
        <title>Comparative genomics of Botrytis spp.</title>
        <authorList>
            <person name="Valero-Jimenez C.A."/>
            <person name="Tapia P."/>
            <person name="Veloso J."/>
            <person name="Silva-Moreno E."/>
            <person name="Staats M."/>
            <person name="Valdes J.H."/>
            <person name="Van Kan J.A.L."/>
        </authorList>
    </citation>
    <scope>NUCLEOTIDE SEQUENCE [LARGE SCALE GENOMIC DNA]</scope>
    <source>
        <strain evidence="1 2">Be9601</strain>
    </source>
</reference>
<name>A0A4Z1JXC7_9HELO</name>
<evidence type="ECO:0000313" key="1">
    <source>
        <dbReference type="EMBL" id="TGO75902.1"/>
    </source>
</evidence>
<evidence type="ECO:0000313" key="2">
    <source>
        <dbReference type="Proteomes" id="UP000297229"/>
    </source>
</evidence>
<dbReference type="Proteomes" id="UP000297229">
    <property type="component" value="Unassembled WGS sequence"/>
</dbReference>
<accession>A0A4Z1JXC7</accession>
<gene>
    <name evidence="1" type="ORF">BELL_0186g00130</name>
</gene>
<keyword evidence="2" id="KW-1185">Reference proteome</keyword>
<dbReference type="AlphaFoldDB" id="A0A4Z1JXC7"/>
<dbReference type="SUPFAM" id="SSF48403">
    <property type="entry name" value="Ankyrin repeat"/>
    <property type="match status" value="1"/>
</dbReference>
<proteinExistence type="predicted"/>
<protein>
    <submittedName>
        <fullName evidence="1">Uncharacterized protein</fullName>
    </submittedName>
</protein>
<dbReference type="STRING" id="278938.A0A4Z1JXC7"/>
<comment type="caution">
    <text evidence="1">The sequence shown here is derived from an EMBL/GenBank/DDBJ whole genome shotgun (WGS) entry which is preliminary data.</text>
</comment>
<dbReference type="EMBL" id="PQXM01000185">
    <property type="protein sequence ID" value="TGO75902.1"/>
    <property type="molecule type" value="Genomic_DNA"/>
</dbReference>
<organism evidence="1 2">
    <name type="scientific">Botrytis elliptica</name>
    <dbReference type="NCBI Taxonomy" id="278938"/>
    <lineage>
        <taxon>Eukaryota</taxon>
        <taxon>Fungi</taxon>
        <taxon>Dikarya</taxon>
        <taxon>Ascomycota</taxon>
        <taxon>Pezizomycotina</taxon>
        <taxon>Leotiomycetes</taxon>
        <taxon>Helotiales</taxon>
        <taxon>Sclerotiniaceae</taxon>
        <taxon>Botrytis</taxon>
    </lineage>
</organism>